<reference evidence="2" key="1">
    <citation type="submission" date="2018-05" db="EMBL/GenBank/DDBJ databases">
        <authorList>
            <person name="Lanie J.A."/>
            <person name="Ng W.-L."/>
            <person name="Kazmierczak K.M."/>
            <person name="Andrzejewski T.M."/>
            <person name="Davidsen T.M."/>
            <person name="Wayne K.J."/>
            <person name="Tettelin H."/>
            <person name="Glass J.I."/>
            <person name="Rusch D."/>
            <person name="Podicherti R."/>
            <person name="Tsui H.-C.T."/>
            <person name="Winkler M.E."/>
        </authorList>
    </citation>
    <scope>NUCLEOTIDE SEQUENCE</scope>
</reference>
<sequence>MLIGLEYVIAAYGTWMITFVVYIFWTKRHLKTTSHAVAALEQRVSETSVASQNGNNR</sequence>
<evidence type="ECO:0000256" key="1">
    <source>
        <dbReference type="SAM" id="Phobius"/>
    </source>
</evidence>
<keyword evidence="1" id="KW-0812">Transmembrane</keyword>
<keyword evidence="1" id="KW-1133">Transmembrane helix</keyword>
<gene>
    <name evidence="2" type="ORF">METZ01_LOCUS41063</name>
</gene>
<evidence type="ECO:0000313" key="2">
    <source>
        <dbReference type="EMBL" id="SUZ88209.1"/>
    </source>
</evidence>
<feature type="transmembrane region" description="Helical" evidence="1">
    <location>
        <begin position="6"/>
        <end position="25"/>
    </location>
</feature>
<proteinExistence type="predicted"/>
<protein>
    <recommendedName>
        <fullName evidence="3">CcmD family protein</fullName>
    </recommendedName>
</protein>
<dbReference type="EMBL" id="UINC01001760">
    <property type="protein sequence ID" value="SUZ88209.1"/>
    <property type="molecule type" value="Genomic_DNA"/>
</dbReference>
<name>A0A381RBH6_9ZZZZ</name>
<keyword evidence="1" id="KW-0472">Membrane</keyword>
<organism evidence="2">
    <name type="scientific">marine metagenome</name>
    <dbReference type="NCBI Taxonomy" id="408172"/>
    <lineage>
        <taxon>unclassified sequences</taxon>
        <taxon>metagenomes</taxon>
        <taxon>ecological metagenomes</taxon>
    </lineage>
</organism>
<dbReference type="AlphaFoldDB" id="A0A381RBH6"/>
<accession>A0A381RBH6</accession>
<evidence type="ECO:0008006" key="3">
    <source>
        <dbReference type="Google" id="ProtNLM"/>
    </source>
</evidence>